<organism evidence="2 3">
    <name type="scientific">Caenorhabditis nigoni</name>
    <dbReference type="NCBI Taxonomy" id="1611254"/>
    <lineage>
        <taxon>Eukaryota</taxon>
        <taxon>Metazoa</taxon>
        <taxon>Ecdysozoa</taxon>
        <taxon>Nematoda</taxon>
        <taxon>Chromadorea</taxon>
        <taxon>Rhabditida</taxon>
        <taxon>Rhabditina</taxon>
        <taxon>Rhabditomorpha</taxon>
        <taxon>Rhabditoidea</taxon>
        <taxon>Rhabditidae</taxon>
        <taxon>Peloderinae</taxon>
        <taxon>Caenorhabditis</taxon>
    </lineage>
</organism>
<dbReference type="EMBL" id="PDUG01000004">
    <property type="protein sequence ID" value="PIC33744.1"/>
    <property type="molecule type" value="Genomic_DNA"/>
</dbReference>
<feature type="chain" id="PRO_5013969423" evidence="1">
    <location>
        <begin position="20"/>
        <end position="173"/>
    </location>
</feature>
<sequence>MKYALLGALILLCSNAILATEDSEKKPDDSEKEKERKFCLDSQNTLRRNYAELKQISNMRKLEYDKSMEDLKSEMEKCPDDFETTKYSDGVWATKETSDTQTAESALASKYACVIDKKCGRIGLINKQPNWNDGKKGKPGSDCSGEVDDGLCVGSSPAFSLFIVFSFIPILYL</sequence>
<dbReference type="Proteomes" id="UP000230233">
    <property type="component" value="Chromosome IV"/>
</dbReference>
<evidence type="ECO:0000313" key="2">
    <source>
        <dbReference type="EMBL" id="PIC33744.1"/>
    </source>
</evidence>
<dbReference type="InterPro" id="IPR035940">
    <property type="entry name" value="CAP_sf"/>
</dbReference>
<dbReference type="AlphaFoldDB" id="A0A2G5U2G6"/>
<dbReference type="Gene3D" id="3.40.33.10">
    <property type="entry name" value="CAP"/>
    <property type="match status" value="1"/>
</dbReference>
<comment type="caution">
    <text evidence="2">The sequence shown here is derived from an EMBL/GenBank/DDBJ whole genome shotgun (WGS) entry which is preliminary data.</text>
</comment>
<keyword evidence="1" id="KW-0732">Signal</keyword>
<evidence type="ECO:0000256" key="1">
    <source>
        <dbReference type="SAM" id="SignalP"/>
    </source>
</evidence>
<proteinExistence type="predicted"/>
<dbReference type="OrthoDB" id="5890934at2759"/>
<protein>
    <submittedName>
        <fullName evidence="2">Uncharacterized protein</fullName>
    </submittedName>
</protein>
<accession>A0A2G5U2G6</accession>
<name>A0A2G5U2G6_9PELO</name>
<keyword evidence="3" id="KW-1185">Reference proteome</keyword>
<feature type="signal peptide" evidence="1">
    <location>
        <begin position="1"/>
        <end position="19"/>
    </location>
</feature>
<gene>
    <name evidence="2" type="primary">Cnig_chr_IV.g13617</name>
    <name evidence="2" type="ORF">B9Z55_013617</name>
</gene>
<evidence type="ECO:0000313" key="3">
    <source>
        <dbReference type="Proteomes" id="UP000230233"/>
    </source>
</evidence>
<reference evidence="3" key="1">
    <citation type="submission" date="2017-10" db="EMBL/GenBank/DDBJ databases">
        <title>Rapid genome shrinkage in a self-fertile nematode reveals novel sperm competition proteins.</title>
        <authorList>
            <person name="Yin D."/>
            <person name="Schwarz E.M."/>
            <person name="Thomas C.G."/>
            <person name="Felde R.L."/>
            <person name="Korf I.F."/>
            <person name="Cutter A.D."/>
            <person name="Schartner C.M."/>
            <person name="Ralston E.J."/>
            <person name="Meyer B.J."/>
            <person name="Haag E.S."/>
        </authorList>
    </citation>
    <scope>NUCLEOTIDE SEQUENCE [LARGE SCALE GENOMIC DNA]</scope>
    <source>
        <strain evidence="3">JU1422</strain>
    </source>
</reference>